<dbReference type="SUPFAM" id="SSF49879">
    <property type="entry name" value="SMAD/FHA domain"/>
    <property type="match status" value="1"/>
</dbReference>
<dbReference type="GO" id="GO:0005694">
    <property type="term" value="C:chromosome"/>
    <property type="evidence" value="ECO:0007669"/>
    <property type="project" value="TreeGrafter"/>
</dbReference>
<feature type="compositionally biased region" description="Basic and acidic residues" evidence="7">
    <location>
        <begin position="3585"/>
        <end position="3596"/>
    </location>
</feature>
<name>A0A6P8QNC4_GEOSA</name>
<feature type="compositionally biased region" description="Pro residues" evidence="7">
    <location>
        <begin position="1589"/>
        <end position="1598"/>
    </location>
</feature>
<keyword evidence="2" id="KW-1017">Isopeptide bond</keyword>
<feature type="compositionally biased region" description="Polar residues" evidence="7">
    <location>
        <begin position="1808"/>
        <end position="1819"/>
    </location>
</feature>
<keyword evidence="9" id="KW-1185">Reference proteome</keyword>
<dbReference type="PANTHER" id="PTHR21603:SF17">
    <property type="entry name" value="PROLIFERATION MARKER PROTEIN KI-67"/>
    <property type="match status" value="1"/>
</dbReference>
<gene>
    <name evidence="10" type="primary">LOC117359188</name>
</gene>
<feature type="compositionally biased region" description="Low complexity" evidence="7">
    <location>
        <begin position="1717"/>
        <end position="1730"/>
    </location>
</feature>
<feature type="compositionally biased region" description="Polar residues" evidence="7">
    <location>
        <begin position="1146"/>
        <end position="1156"/>
    </location>
</feature>
<feature type="region of interest" description="Disordered" evidence="7">
    <location>
        <begin position="1069"/>
        <end position="1099"/>
    </location>
</feature>
<feature type="compositionally biased region" description="Low complexity" evidence="7">
    <location>
        <begin position="1783"/>
        <end position="1799"/>
    </location>
</feature>
<feature type="compositionally biased region" description="Polar residues" evidence="7">
    <location>
        <begin position="3775"/>
        <end position="3785"/>
    </location>
</feature>
<dbReference type="GO" id="GO:0007088">
    <property type="term" value="P:regulation of mitotic nuclear division"/>
    <property type="evidence" value="ECO:0007669"/>
    <property type="project" value="TreeGrafter"/>
</dbReference>
<dbReference type="GeneID" id="117359188"/>
<evidence type="ECO:0000256" key="4">
    <source>
        <dbReference type="ARBA" id="ARBA00022843"/>
    </source>
</evidence>
<accession>A0A6P8QNC4</accession>
<dbReference type="InterPro" id="IPR029334">
    <property type="entry name" value="PP1-bd"/>
</dbReference>
<feature type="compositionally biased region" description="Low complexity" evidence="7">
    <location>
        <begin position="1599"/>
        <end position="1615"/>
    </location>
</feature>
<reference evidence="10" key="1">
    <citation type="submission" date="2025-08" db="UniProtKB">
        <authorList>
            <consortium name="RefSeq"/>
        </authorList>
    </citation>
    <scope>IDENTIFICATION</scope>
</reference>
<feature type="compositionally biased region" description="Polar residues" evidence="7">
    <location>
        <begin position="3077"/>
        <end position="3089"/>
    </location>
</feature>
<feature type="compositionally biased region" description="Low complexity" evidence="7">
    <location>
        <begin position="1416"/>
        <end position="1431"/>
    </location>
</feature>
<dbReference type="Pfam" id="PF00498">
    <property type="entry name" value="FHA"/>
    <property type="match status" value="1"/>
</dbReference>
<feature type="region of interest" description="Disordered" evidence="7">
    <location>
        <begin position="3272"/>
        <end position="3304"/>
    </location>
</feature>
<feature type="compositionally biased region" description="Polar residues" evidence="7">
    <location>
        <begin position="2155"/>
        <end position="2171"/>
    </location>
</feature>
<dbReference type="CDD" id="cd22673">
    <property type="entry name" value="FHA_Ki67"/>
    <property type="match status" value="1"/>
</dbReference>
<feature type="region of interest" description="Disordered" evidence="7">
    <location>
        <begin position="718"/>
        <end position="737"/>
    </location>
</feature>
<organism evidence="9 10">
    <name type="scientific">Geotrypetes seraphini</name>
    <name type="common">Gaboon caecilian</name>
    <name type="synonym">Caecilia seraphini</name>
    <dbReference type="NCBI Taxonomy" id="260995"/>
    <lineage>
        <taxon>Eukaryota</taxon>
        <taxon>Metazoa</taxon>
        <taxon>Chordata</taxon>
        <taxon>Craniata</taxon>
        <taxon>Vertebrata</taxon>
        <taxon>Euteleostomi</taxon>
        <taxon>Amphibia</taxon>
        <taxon>Gymnophiona</taxon>
        <taxon>Geotrypetes</taxon>
    </lineage>
</organism>
<feature type="compositionally biased region" description="Low complexity" evidence="7">
    <location>
        <begin position="1576"/>
        <end position="1588"/>
    </location>
</feature>
<feature type="compositionally biased region" description="Low complexity" evidence="7">
    <location>
        <begin position="1438"/>
        <end position="1477"/>
    </location>
</feature>
<dbReference type="Pfam" id="PF15276">
    <property type="entry name" value="PP1_bind"/>
    <property type="match status" value="1"/>
</dbReference>
<feature type="region of interest" description="Disordered" evidence="7">
    <location>
        <begin position="656"/>
        <end position="711"/>
    </location>
</feature>
<feature type="compositionally biased region" description="Low complexity" evidence="7">
    <location>
        <begin position="1507"/>
        <end position="1523"/>
    </location>
</feature>
<feature type="compositionally biased region" description="Low complexity" evidence="7">
    <location>
        <begin position="888"/>
        <end position="903"/>
    </location>
</feature>
<dbReference type="SMART" id="SM00240">
    <property type="entry name" value="FHA"/>
    <property type="match status" value="1"/>
</dbReference>
<feature type="region of interest" description="Disordered" evidence="7">
    <location>
        <begin position="3045"/>
        <end position="3107"/>
    </location>
</feature>
<evidence type="ECO:0000256" key="5">
    <source>
        <dbReference type="ARBA" id="ARBA00023242"/>
    </source>
</evidence>
<feature type="compositionally biased region" description="Pro residues" evidence="7">
    <location>
        <begin position="1497"/>
        <end position="1506"/>
    </location>
</feature>
<dbReference type="PROSITE" id="PS50006">
    <property type="entry name" value="FHA_DOMAIN"/>
    <property type="match status" value="1"/>
</dbReference>
<feature type="compositionally biased region" description="Low complexity" evidence="7">
    <location>
        <begin position="1673"/>
        <end position="1684"/>
    </location>
</feature>
<feature type="compositionally biased region" description="Polar residues" evidence="7">
    <location>
        <begin position="1972"/>
        <end position="1983"/>
    </location>
</feature>
<dbReference type="Gene3D" id="2.60.200.20">
    <property type="match status" value="1"/>
</dbReference>
<feature type="region of interest" description="Disordered" evidence="7">
    <location>
        <begin position="103"/>
        <end position="187"/>
    </location>
</feature>
<feature type="compositionally biased region" description="Polar residues" evidence="7">
    <location>
        <begin position="329"/>
        <end position="342"/>
    </location>
</feature>
<feature type="region of interest" description="Disordered" evidence="7">
    <location>
        <begin position="1146"/>
        <end position="2241"/>
    </location>
</feature>
<feature type="compositionally biased region" description="Polar residues" evidence="7">
    <location>
        <begin position="955"/>
        <end position="966"/>
    </location>
</feature>
<feature type="compositionally biased region" description="Basic and acidic residues" evidence="7">
    <location>
        <begin position="3726"/>
        <end position="3752"/>
    </location>
</feature>
<feature type="compositionally biased region" description="Polar residues" evidence="7">
    <location>
        <begin position="1827"/>
        <end position="1836"/>
    </location>
</feature>
<evidence type="ECO:0000256" key="3">
    <source>
        <dbReference type="ARBA" id="ARBA00022553"/>
    </source>
</evidence>
<dbReference type="GO" id="GO:0051983">
    <property type="term" value="P:regulation of chromosome segregation"/>
    <property type="evidence" value="ECO:0007669"/>
    <property type="project" value="TreeGrafter"/>
</dbReference>
<feature type="compositionally biased region" description="Low complexity" evidence="7">
    <location>
        <begin position="1625"/>
        <end position="1638"/>
    </location>
</feature>
<evidence type="ECO:0000256" key="2">
    <source>
        <dbReference type="ARBA" id="ARBA00022499"/>
    </source>
</evidence>
<feature type="region of interest" description="Disordered" evidence="7">
    <location>
        <begin position="3359"/>
        <end position="3384"/>
    </location>
</feature>
<feature type="compositionally biased region" description="Basic and acidic residues" evidence="7">
    <location>
        <begin position="146"/>
        <end position="156"/>
    </location>
</feature>
<dbReference type="InterPro" id="IPR012568">
    <property type="entry name" value="KI67R"/>
</dbReference>
<evidence type="ECO:0000313" key="10">
    <source>
        <dbReference type="RefSeq" id="XP_033797405.1"/>
    </source>
</evidence>
<feature type="compositionally biased region" description="Low complexity" evidence="7">
    <location>
        <begin position="1372"/>
        <end position="1385"/>
    </location>
</feature>
<dbReference type="SMART" id="SM01295">
    <property type="entry name" value="K167R"/>
    <property type="match status" value="2"/>
</dbReference>
<feature type="compositionally biased region" description="Low complexity" evidence="7">
    <location>
        <begin position="1556"/>
        <end position="1569"/>
    </location>
</feature>
<dbReference type="InterPro" id="IPR008984">
    <property type="entry name" value="SMAD_FHA_dom_sf"/>
</dbReference>
<feature type="compositionally biased region" description="Low complexity" evidence="7">
    <location>
        <begin position="1321"/>
        <end position="1339"/>
    </location>
</feature>
<feature type="compositionally biased region" description="Low complexity" evidence="7">
    <location>
        <begin position="1349"/>
        <end position="1362"/>
    </location>
</feature>
<keyword evidence="6" id="KW-0131">Cell cycle</keyword>
<feature type="compositionally biased region" description="Low complexity" evidence="7">
    <location>
        <begin position="1252"/>
        <end position="1266"/>
    </location>
</feature>
<feature type="region of interest" description="Disordered" evidence="7">
    <location>
        <begin position="220"/>
        <end position="250"/>
    </location>
</feature>
<feature type="compositionally biased region" description="Polar residues" evidence="7">
    <location>
        <begin position="926"/>
        <end position="943"/>
    </location>
</feature>
<feature type="region of interest" description="Disordered" evidence="7">
    <location>
        <begin position="2872"/>
        <end position="2893"/>
    </location>
</feature>
<comment type="subcellular location">
    <subcellularLocation>
        <location evidence="1">Nucleus</location>
    </subcellularLocation>
</comment>
<dbReference type="InParanoid" id="A0A6P8QNC4"/>
<feature type="compositionally biased region" description="Low complexity" evidence="7">
    <location>
        <begin position="1737"/>
        <end position="1776"/>
    </location>
</feature>
<feature type="region of interest" description="Disordered" evidence="7">
    <location>
        <begin position="888"/>
        <end position="1021"/>
    </location>
</feature>
<dbReference type="Pfam" id="PF08065">
    <property type="entry name" value="KI67R"/>
    <property type="match status" value="2"/>
</dbReference>
<feature type="compositionally biased region" description="Basic and acidic residues" evidence="7">
    <location>
        <begin position="510"/>
        <end position="521"/>
    </location>
</feature>
<feature type="compositionally biased region" description="Low complexity" evidence="7">
    <location>
        <begin position="1533"/>
        <end position="1546"/>
    </location>
</feature>
<keyword evidence="5" id="KW-0539">Nucleus</keyword>
<sequence length="3816" mass="412936">MPRFGEIVVIKRNGSDGTHFPLTTTTCLFGRKTECDIRIQLPMVSKEHCKIDVNENKEVIVTNLSSVNPALLNGTFIDQPVQLKHGDVITIIDRSFRFEYPLHSTPRKTRQSTSPAVEPVQQEINVESTHKKKRQQPSNSETSGKTLHENHSDDGKNLVNADVSKSPAKPSSSNRTPRRRSKSARTLSPFTELYEIFKHQIDTEPKQHDESEKKLLSKHINSPKKGNNQNILQENSAPETNLSRRRSERRSQIDIEKAINKVGKGDINFENQEISVEVNDLVKNPYSGRRLSASRKKHDSKEKDNTLLKENVKAHKQCVSGKDEEMWSNRDNTAEVSNSVVSTPKCKKSLQGSHSAEDKIEMNSSSDVLQNEHIAPKSQVSSYDKGEEIPTVQYVDFISICKGTGGERVEGQKRIGKCPSPRKSLSAEQVLKEIQDDLSLADTFKNKSHASASEPYMVAFLSSPPKNSPKQSNMLSSILKDSGSTVPILEPFMLEMESVHETSASQKSSETPKGKLTAEHKHPSKRNVRLSSSKAFEDTNISDLAIPENLFVGEQTPASLNLSPRVRSRRSHTSEHIAKADSGIQDENQQLTSMCHEKSLMLKDSVATLEYPKLPPRRSNRKSLFQAEKAAQGIGETMTPQKRKSLEINVLSEPPTKRKRVSFGGQLSPELFDKRLPPNSPLKKGAIPARRSMAFGSSSPLATGRRSRGRRYSVIQEYSKQYHGKKSESRLSQSEKSSVASSVVNLAGLSSVETISTMKSLGMSSVDRASVNRSSTSNLDDDTVASSKRTPCSRSPANNLAEISSTLPSARKLSVGNSLKKSSRLKSSVRRTTADSPARALHGHSASNPSRRASVSLRSSSSFSPDTTRSSGLSLAKNHHGTVFTDQTLSSWSSSLTSPESSPGILPTGETPFRSPGLKSRGRTPTPKSSNSIPIGQSPSSRSHVLKSSRRSPDMSPTGQTPSSWSFGLKSEGRSRTAKSPGTSTIGQTPSSMSPVLQSVRKTRGSSDSPVSRLSGTSPTEVSLTLQSLGNSHNKSPFDRTLSSRSSALKLRGSPIATRSSGVALTFQTVSPGTPALGSPNTPRDISSSKSLATESSRHSLVLKLPGKSLVAVGSSIPPAWESQSSVSPELKSIARSLDSRNFSTLSTGWTQSSRSPAARPQSISPAGRTRFSKSSTAKSLNIIPDGQTPSSRSPTAIPQSISPAGWTPSSKSPGKFPEAISHSTFRAGRAPSSRSPVLKLPGRLPVVRPHSTSPASRTPSSRSPALKSPRRPPVARPQSTSPAGRSPVLKSPGRPPVARPQSASPVGRSPARKSPRRPPVARSQNASPAGRSPSSRSPGRPPVTRTQSASPAGRSPSSGSPERPPVARTQSASPAGRSPSLRSPGRPPVARTQSASPAGRSPSLRSPGRPPVIRPQSASPAGQSPSSRSPGRPPVARPQSASPAGRSPSSRSPGRPPVARTQSASPAGRSPISRSPGRPPVIRPQSASPAGQSPSSRPPGRPPVARPQSASPAGRTPSSRSPGRPPVARTQSASPAGRSPSSRSPGRPPVARTQSASPAGRSPISRSPGRPPVIRPQSASPAGQSPSSRPPGRPPVARPQSASPAGRTPSSRSPGRPPVARTQSASPAGRSPSSRSPGRPPVARPQNASSAGRSPALKSPERPPVARSQSVSPAGRSPISRSPGRPPVIRPQSASPAGQSPSSRSPGRPPVARPQSASLAGRSPSSRSPGRPPVARPQNASSAGRSPSSRSQGRPPVTKPHSASPAGQSPSSRSPGRPPVARPQSASPAGRSPSSRSPGRPPVARPHSTSPAGRSSFKSPGRLPVTNPQSVSPAGQSPALKSPGRPPVARLQSASPDGRSPSLRSPALKSPGRPPVARPHSTSTASRSSLKSPGRLPVANPQSASPASRSPSLKSPGRPPVARLQSASPAGRSLASKSPGRPPVARLQSASPAGRSLALKSPGRPPVARPHSTSPAGKSSLKSPGKPPVARPQSASPAGRSPSLRSPALKSPGRPPVARPHSTSPAGRSPALKSPGRPPVARPHSTSPAGRSPALKSPGKPPVARPHSTSPAGRSPALKSPGRPPVARPHSTSPAGRSPVLKSPGRPPVARPHSASPAGLSPALKSPGRPPVAHSTSPAGRSPSLKSVGRPSAARSQSTSLTGQSPSSRSPALKSAGRPSAARSPNTSLAIRSLLTRSSTRRLSSNSPSIVKSSMVTLPVDTRSPTGKSVSASRMSPGRRPISRAANALSSIAKTPGRPSSSWSTSILPNTELPSKSLALMSSIIFSDKLALDSSNARAFHSNSNEITHSNNTESIHSSPEMRELSLRKVYSEFTTVSSPHTPYKKGRFSISRIRTPPDSYKNIPEQLSVKGNFMGLNMPENCLTVQSEMLPVSSTPKQLRRKSMRSAAKKTPLCRQSNGNDALDAVRSKRKSGASVANLLVAKSWADVVKLGVARPQVKHVKKDALRAKLSKKKLTKSKQTPRKIKDHIGTGHADSPATIVIGRAHSRPVNMIGRAPLVLTNYAFNQNMKTNESFTGLVELFSTPVNEKERRNSRLSRVPKTDVNPTPFLAEISQMLTPKESGEMFISPLSTPDTTKRRHYNQDAVTRLLQGQRASSSSFVGIKKLMKTPKGRTAILKNVPGTNRNSTEVLEETDLKEMKKLMKSKNVTGIKSLIKISKEKRDSEASFSGVKRLFKTPRQKTKSVTDAVALKRLLKTPKQKKQLETNIVRHTRRTRILKQKGQPVKDMIGIRRILKTPKQKGQLVEDMVGVKRILKTPKQKEQPVEDMVGVRRIFKTPKQKGQPVEDMVGVRRIFKTPKQKGQPVEDMVGVRRIFKTPKQKGQPLEDMVGVKAIFDSPTKSKVTKELSVLQQNNASPKSPPSRNADESRVSVFGQNKVKEAYIKTSAVKLRSFRNKKSEQELKKTDQVKNNVISTRQSQHLNSLESSDRKILTRSSRKKQNNATTEAPAFLMKTKLVKEAQPCKLERKYNKNVKENDIKKMTDKNITTIQEIISLSNKDVDGYTLPQTRNKSQKKRVKYIFASDTREESKETVSKTEGNKGMTEELKETTEVENSHTSQRSRSLTKTESPKEKVNGRSIRKRQNIDAQKDFADMYIKLVEETNPAIKLPRKLNQNLNESDIKELSIENAQAKNVQVMQEDISLSAGEISISSLPKKRGRLRKVKIVGSSVAAQEKPMYKIKGKASEITKQIKEVENEIQKREVFSYSSVTEKKRGRRKKCIEDNAVFETTNQAKLKDVLKVKETARSTRIKRSGTQSIRDQESGESVFHDSQKKTKKSSPRIEKNLQTSEILTVNNSLLKQIDHIIETKKVAGQVKKSVQWHPLLTDFKTSVQTIKPNQETLEDEKEISSTSRRPGRKSILELKPSVVPAKRSRRENTVENNKQVSITTHFTIERKQTRLQTAKNIQKVTKQKITGSSNETVTETKTLRNAKQKAHPSQQFGKICETKKQIQEVESILSGQEESKELIVETRNVGGSLEDQTSIMPKSKVTRTAKRAVREQTIKSDSSINKTKAVTGRNQTISDPFSPFIGSPSFSALILDSNPSKNVPKADSRLRRYRAAAKNDDLHTKENEAMQKTSPVSNKNKAPIKTVTDFQPISQRTRRKAFAGAVVQETLIHTKEPSRNIRAALKRKLTNEVVGVIHQETSQQKLENQLESEGLTRAGRRANLSKNKIELEKNDFSYNAQDNISAAGGRQCLKEMEVTAHKMGRGKADKSENRRRGHSMAHEKNPSPVSLSRRGRRKQMTDEIHTDTAVQSIPSRSKSSLDDRTPAKKLKMGIEHNTVQQKNKRRKGR</sequence>
<feature type="compositionally biased region" description="Low complexity" evidence="7">
    <location>
        <begin position="1484"/>
        <end position="1496"/>
    </location>
</feature>
<evidence type="ECO:0000256" key="6">
    <source>
        <dbReference type="ARBA" id="ARBA00023306"/>
    </source>
</evidence>
<feature type="compositionally biased region" description="Polar residues" evidence="7">
    <location>
        <begin position="3597"/>
        <end position="3607"/>
    </location>
</feature>
<protein>
    <submittedName>
        <fullName evidence="10">Proliferation marker protein Ki-67-like isoform X1</fullName>
    </submittedName>
</protein>
<feature type="compositionally biased region" description="Polar residues" evidence="7">
    <location>
        <begin position="771"/>
        <end position="799"/>
    </location>
</feature>
<keyword evidence="4" id="KW-0832">Ubl conjugation</keyword>
<evidence type="ECO:0000256" key="7">
    <source>
        <dbReference type="SAM" id="MobiDB-lite"/>
    </source>
</evidence>
<feature type="compositionally biased region" description="Low complexity" evidence="7">
    <location>
        <begin position="850"/>
        <end position="871"/>
    </location>
</feature>
<dbReference type="RefSeq" id="XP_033797405.1">
    <property type="nucleotide sequence ID" value="XM_033941514.1"/>
</dbReference>
<evidence type="ECO:0000313" key="9">
    <source>
        <dbReference type="Proteomes" id="UP000515159"/>
    </source>
</evidence>
<feature type="compositionally biased region" description="Basic and acidic residues" evidence="7">
    <location>
        <begin position="3281"/>
        <end position="3295"/>
    </location>
</feature>
<feature type="compositionally biased region" description="Polar residues" evidence="7">
    <location>
        <begin position="224"/>
        <end position="241"/>
    </location>
</feature>
<dbReference type="OrthoDB" id="6288785at2759"/>
<feature type="compositionally biased region" description="Low complexity" evidence="7">
    <location>
        <begin position="1691"/>
        <end position="1707"/>
    </location>
</feature>
<feature type="compositionally biased region" description="Low complexity" evidence="7">
    <location>
        <begin position="1879"/>
        <end position="1917"/>
    </location>
</feature>
<feature type="compositionally biased region" description="Low complexity" evidence="7">
    <location>
        <begin position="1395"/>
        <end position="1408"/>
    </location>
</feature>
<feature type="domain" description="FHA" evidence="8">
    <location>
        <begin position="27"/>
        <end position="77"/>
    </location>
</feature>
<keyword evidence="3" id="KW-0597">Phosphoprotein</keyword>
<feature type="compositionally biased region" description="Basic and acidic residues" evidence="7">
    <location>
        <begin position="3046"/>
        <end position="3076"/>
    </location>
</feature>
<feature type="compositionally biased region" description="Polar residues" evidence="7">
    <location>
        <begin position="2224"/>
        <end position="2235"/>
    </location>
</feature>
<feature type="compositionally biased region" description="Polar residues" evidence="7">
    <location>
        <begin position="136"/>
        <end position="145"/>
    </location>
</feature>
<feature type="region of interest" description="Disordered" evidence="7">
    <location>
        <begin position="3585"/>
        <end position="3607"/>
    </location>
</feature>
<feature type="region of interest" description="Disordered" evidence="7">
    <location>
        <begin position="3726"/>
        <end position="3816"/>
    </location>
</feature>
<dbReference type="KEGG" id="gsh:117359188"/>
<dbReference type="PANTHER" id="PTHR21603">
    <property type="entry name" value="ANTIGEN KI-67-LIKE PROTEIN"/>
    <property type="match status" value="1"/>
</dbReference>
<feature type="compositionally biased region" description="Polar residues" evidence="7">
    <location>
        <begin position="978"/>
        <end position="997"/>
    </location>
</feature>
<feature type="compositionally biased region" description="Polar residues" evidence="7">
    <location>
        <begin position="1188"/>
        <end position="1213"/>
    </location>
</feature>
<dbReference type="Proteomes" id="UP000515159">
    <property type="component" value="Chromosome 4"/>
</dbReference>
<feature type="compositionally biased region" description="Polar residues" evidence="7">
    <location>
        <begin position="1079"/>
        <end position="1095"/>
    </location>
</feature>
<feature type="region of interest" description="Disordered" evidence="7">
    <location>
        <begin position="498"/>
        <end position="530"/>
    </location>
</feature>
<dbReference type="InterPro" id="IPR000253">
    <property type="entry name" value="FHA_dom"/>
</dbReference>
<feature type="region of interest" description="Disordered" evidence="7">
    <location>
        <begin position="814"/>
        <end position="874"/>
    </location>
</feature>
<feature type="compositionally biased region" description="Low complexity" evidence="7">
    <location>
        <begin position="2188"/>
        <end position="2210"/>
    </location>
</feature>
<feature type="region of interest" description="Disordered" evidence="7">
    <location>
        <begin position="328"/>
        <end position="383"/>
    </location>
</feature>
<evidence type="ECO:0000256" key="1">
    <source>
        <dbReference type="ARBA" id="ARBA00004123"/>
    </source>
</evidence>
<proteinExistence type="predicted"/>
<feature type="compositionally biased region" description="Polar residues" evidence="7">
    <location>
        <begin position="1006"/>
        <end position="1021"/>
    </location>
</feature>
<evidence type="ECO:0000259" key="8">
    <source>
        <dbReference type="PROSITE" id="PS50006"/>
    </source>
</evidence>
<feature type="region of interest" description="Disordered" evidence="7">
    <location>
        <begin position="764"/>
        <end position="799"/>
    </location>
</feature>
<dbReference type="GO" id="GO:0005634">
    <property type="term" value="C:nucleus"/>
    <property type="evidence" value="ECO:0007669"/>
    <property type="project" value="UniProtKB-SubCell"/>
</dbReference>